<name>A0ACC2XVD5_9TREE</name>
<dbReference type="Proteomes" id="UP001234202">
    <property type="component" value="Unassembled WGS sequence"/>
</dbReference>
<protein>
    <submittedName>
        <fullName evidence="1">Uncharacterized protein</fullName>
    </submittedName>
</protein>
<keyword evidence="2" id="KW-1185">Reference proteome</keyword>
<comment type="caution">
    <text evidence="1">The sequence shown here is derived from an EMBL/GenBank/DDBJ whole genome shotgun (WGS) entry which is preliminary data.</text>
</comment>
<accession>A0ACC2XVD5</accession>
<evidence type="ECO:0000313" key="1">
    <source>
        <dbReference type="EMBL" id="KAJ9127565.1"/>
    </source>
</evidence>
<dbReference type="EMBL" id="JASBWV010000002">
    <property type="protein sequence ID" value="KAJ9127565.1"/>
    <property type="molecule type" value="Genomic_DNA"/>
</dbReference>
<gene>
    <name evidence="1" type="ORF">QFC24_000974</name>
</gene>
<evidence type="ECO:0000313" key="2">
    <source>
        <dbReference type="Proteomes" id="UP001234202"/>
    </source>
</evidence>
<proteinExistence type="predicted"/>
<organism evidence="1 2">
    <name type="scientific">Naganishia onofrii</name>
    <dbReference type="NCBI Taxonomy" id="1851511"/>
    <lineage>
        <taxon>Eukaryota</taxon>
        <taxon>Fungi</taxon>
        <taxon>Dikarya</taxon>
        <taxon>Basidiomycota</taxon>
        <taxon>Agaricomycotina</taxon>
        <taxon>Tremellomycetes</taxon>
        <taxon>Filobasidiales</taxon>
        <taxon>Filobasidiaceae</taxon>
        <taxon>Naganishia</taxon>
    </lineage>
</organism>
<sequence>MKGIGSTSGQKNSVTHLGSPQHEKTSGKTTEDLTSSIHSLSASTISALSSSTATNRPRTRRTLSRPKWLDVDANGGLLRRKTEPAIAAVTVKGSDAIQGRRNGKSPVDPEMETITRSSSSTPRKGDPGMLDPMFRPLLPTTPSSGRRRTIGITSESITREECDGERAIGGLGGYVGSPEQERDPLGVLKDHNPADVDKTTGKPESTELPEKLMDNPSESSDEVAKNPTVDTATVVSADSNSGDATPNPQSSSGSSDEVVKAAGPSGSTLLRWGTWVYSYAPMARQPSSSTPAVTTVEEDTSGIQPAPLSDPEQQLMEGNVYESIGTSPNSDIKEQAYDRTSTEPESGTQTEQGIGVDPQHRSEVPEGPDQGFTRGNTGGWSVSALASSAWAWGRGRDARSMEPDTRSSEEQKTETMGMADQSALTVPESLINTGNSEGIATSDSDSAVTRSTAVGDIQSAPSPTNAPPPGWSGYLGTWLNRTPSTPSGKVASAAPLDAGDATSSLMPRVPDRPDPRLEHESDRCDDAATALVHQSGNSSLDGASESLGQVPPPSSDQLSGINAANEAYLQHHTADTGRLSRTAWALATASHWVGGNRSTTQTENQVIPTAGPTTQGGSSTSGVPDDPPQLKNKRIATTAHSAQPSEVHRSQHASSFFTAAPSVLMTPELLEARPSPLLPSSTSILSRPNLILPSFNHTFSRPPRGHSNPSVEVTSTEEVKSRDSERTLRVPFMRQRSPPSMAWRALGAVSQYARGAHRDGDLDSDPVKAERKGSIETEKNPLPLLASSGKECWDGIRRVVIIGVHGWFPNAHVQKVIGAPRGSSYFASMMGQAVLAQFEADFGIGQEAPEKVTYIPLDGEGTVDVRVDKLYKAYLSKDDWVLDVRRADAIFVAAHSQGTIVAAHLLSRLIAQGHIPTAHNADAVERCEWAFGPITRRDNAKKAQRDSSVSPSSTQKPSDTTRLPRIGLLAMCGVHQGPFYSTTASTVIQPYLNWFEGGAARELFDFQDHESTVSKEYIKSLNLILHHGVKTIFLASLDDQMVPIYSAIFTAASHPLILRLLYVDAAIHSSTDFMINLIVFCLMLRNAGLDDQGLIGHLSEATAGAWRGAGHSTPYEDPGAYAFMVKYLLSTTTPAPDSMPELQVEEFTAKDARNDYELPWTLRGVMDDPEVRFLFDAEISELKENILDWQPTTRALKDIKKRLEPMAGRAALRQHQQKQRLRRTSSFLSLASSDGQVSTRKQDESLSSSPHGESAQRKGQGLATATDFPYVADIEQDTFALQDINMRKLSQHLYCIITYVLQEDPGIISQGMAFALD</sequence>
<reference evidence="1" key="1">
    <citation type="submission" date="2023-04" db="EMBL/GenBank/DDBJ databases">
        <title>Draft Genome sequencing of Naganishia species isolated from polar environments using Oxford Nanopore Technology.</title>
        <authorList>
            <person name="Leo P."/>
            <person name="Venkateswaran K."/>
        </authorList>
    </citation>
    <scope>NUCLEOTIDE SEQUENCE</scope>
    <source>
        <strain evidence="1">DBVPG 5303</strain>
    </source>
</reference>